<dbReference type="Proteomes" id="UP000009374">
    <property type="component" value="Unassembled WGS sequence"/>
</dbReference>
<accession>C6HYS3</accession>
<evidence type="ECO:0000313" key="1">
    <source>
        <dbReference type="EMBL" id="EES52358.1"/>
    </source>
</evidence>
<name>C6HYS3_9BACT</name>
<gene>
    <name evidence="1" type="ORF">UBAL3_94240154</name>
</gene>
<dbReference type="EMBL" id="GG693878">
    <property type="protein sequence ID" value="EES52358.1"/>
    <property type="molecule type" value="Genomic_DNA"/>
</dbReference>
<reference evidence="1 2" key="1">
    <citation type="journal article" date="2009" name="Appl. Environ. Microbiol.">
        <title>Community genomic and proteomic analyses of chemoautotrophic iron-oxidizing "Leptospirillum rubarum" (Group II) and "Leptospirillum ferrodiazotrophum" (Group III) bacteria in acid mine drainage biofilms.</title>
        <authorList>
            <person name="Goltsman D.S."/>
            <person name="Denef V.J."/>
            <person name="Singer S.W."/>
            <person name="VerBerkmoes N.C."/>
            <person name="Lefsrud M."/>
            <person name="Mueller R.S."/>
            <person name="Dick G.J."/>
            <person name="Sun C.L."/>
            <person name="Wheeler K.E."/>
            <person name="Zemla A."/>
            <person name="Baker B.J."/>
            <person name="Hauser L."/>
            <person name="Land M."/>
            <person name="Shah M.B."/>
            <person name="Thelen M.P."/>
            <person name="Hettich R.L."/>
            <person name="Banfield J.F."/>
        </authorList>
    </citation>
    <scope>NUCLEOTIDE SEQUENCE [LARGE SCALE GENOMIC DNA]</scope>
</reference>
<organism evidence="1 2">
    <name type="scientific">Leptospirillum ferrodiazotrophum</name>
    <dbReference type="NCBI Taxonomy" id="412449"/>
    <lineage>
        <taxon>Bacteria</taxon>
        <taxon>Pseudomonadati</taxon>
        <taxon>Nitrospirota</taxon>
        <taxon>Nitrospiria</taxon>
        <taxon>Nitrospirales</taxon>
        <taxon>Nitrospiraceae</taxon>
        <taxon>Leptospirillum</taxon>
    </lineage>
</organism>
<proteinExistence type="predicted"/>
<sequence>MFLSIVIEGDALGSVSGGQQKRFMFHGNSITPGRDPLVTLSAGSSSPFHYSSLHLVGDAKRAVFGPVRCQGEGRTASREAPFPSSIGGAGGVALPFRRSVSSMEFSLCVREDEAE</sequence>
<dbReference type="AlphaFoldDB" id="C6HYS3"/>
<keyword evidence="2" id="KW-1185">Reference proteome</keyword>
<evidence type="ECO:0000313" key="2">
    <source>
        <dbReference type="Proteomes" id="UP000009374"/>
    </source>
</evidence>
<protein>
    <submittedName>
        <fullName evidence="1">Uncharacterized protein</fullName>
    </submittedName>
</protein>